<evidence type="ECO:0000313" key="2">
    <source>
        <dbReference type="Proteomes" id="UP001595648"/>
    </source>
</evidence>
<dbReference type="RefSeq" id="WP_378982966.1">
    <property type="nucleotide sequence ID" value="NZ_JBHRVD010000001.1"/>
</dbReference>
<dbReference type="Proteomes" id="UP001595648">
    <property type="component" value="Unassembled WGS sequence"/>
</dbReference>
<reference evidence="2" key="1">
    <citation type="journal article" date="2019" name="Int. J. Syst. Evol. Microbiol.">
        <title>The Global Catalogue of Microorganisms (GCM) 10K type strain sequencing project: providing services to taxonomists for standard genome sequencing and annotation.</title>
        <authorList>
            <consortium name="The Broad Institute Genomics Platform"/>
            <consortium name="The Broad Institute Genome Sequencing Center for Infectious Disease"/>
            <person name="Wu L."/>
            <person name="Ma J."/>
        </authorList>
    </citation>
    <scope>NUCLEOTIDE SEQUENCE [LARGE SCALE GENOMIC DNA]</scope>
    <source>
        <strain evidence="2">ICMP 19515</strain>
    </source>
</reference>
<organism evidence="1 2">
    <name type="scientific">Mesorhizobium cantuariense</name>
    <dbReference type="NCBI Taxonomy" id="1300275"/>
    <lineage>
        <taxon>Bacteria</taxon>
        <taxon>Pseudomonadati</taxon>
        <taxon>Pseudomonadota</taxon>
        <taxon>Alphaproteobacteria</taxon>
        <taxon>Hyphomicrobiales</taxon>
        <taxon>Phyllobacteriaceae</taxon>
        <taxon>Mesorhizobium</taxon>
    </lineage>
</organism>
<gene>
    <name evidence="1" type="ORF">ACFOJ9_26705</name>
</gene>
<protein>
    <submittedName>
        <fullName evidence="1">Uncharacterized protein</fullName>
    </submittedName>
</protein>
<proteinExistence type="predicted"/>
<keyword evidence="2" id="KW-1185">Reference proteome</keyword>
<evidence type="ECO:0000313" key="1">
    <source>
        <dbReference type="EMBL" id="MFC3325332.1"/>
    </source>
</evidence>
<accession>A0ABV7MTN5</accession>
<sequence length="64" mass="7382">MTEIPDAHKTDSQKTWAFRDRKCREVEEKRKLQSLAHFLAGWLALPIFQRLALAISARNRSTSG</sequence>
<comment type="caution">
    <text evidence="1">The sequence shown here is derived from an EMBL/GenBank/DDBJ whole genome shotgun (WGS) entry which is preliminary data.</text>
</comment>
<dbReference type="EMBL" id="JBHRVD010000001">
    <property type="protein sequence ID" value="MFC3325332.1"/>
    <property type="molecule type" value="Genomic_DNA"/>
</dbReference>
<name>A0ABV7MTN5_9HYPH</name>